<feature type="non-terminal residue" evidence="1">
    <location>
        <position position="1"/>
    </location>
</feature>
<proteinExistence type="predicted"/>
<feature type="non-terminal residue" evidence="1">
    <location>
        <position position="67"/>
    </location>
</feature>
<sequence>SFSVLTGGISTESDCAFEPDYAVPPLPVSEGMQHIRIMEGMSRSLPSSPLLTHQSISVRLQPVKKLT</sequence>
<dbReference type="InParanoid" id="D2HII8"/>
<gene>
    <name evidence="1" type="ORF">PANDA_011024</name>
</gene>
<organism evidence="1">
    <name type="scientific">Ailuropoda melanoleuca</name>
    <name type="common">Giant panda</name>
    <dbReference type="NCBI Taxonomy" id="9646"/>
    <lineage>
        <taxon>Eukaryota</taxon>
        <taxon>Metazoa</taxon>
        <taxon>Chordata</taxon>
        <taxon>Craniata</taxon>
        <taxon>Vertebrata</taxon>
        <taxon>Euteleostomi</taxon>
        <taxon>Mammalia</taxon>
        <taxon>Eutheria</taxon>
        <taxon>Laurasiatheria</taxon>
        <taxon>Carnivora</taxon>
        <taxon>Caniformia</taxon>
        <taxon>Ursidae</taxon>
        <taxon>Ailuropoda</taxon>
    </lineage>
</organism>
<protein>
    <recommendedName>
        <fullName evidence="2">Protein TANC2</fullName>
    </recommendedName>
</protein>
<dbReference type="HOGENOM" id="CLU_2446221_0_0_1"/>
<reference evidence="1" key="1">
    <citation type="journal article" date="2010" name="Nature">
        <title>The sequence and de novo assembly of the giant panda genome.</title>
        <authorList>
            <person name="Li R."/>
            <person name="Fan W."/>
            <person name="Tian G."/>
            <person name="Zhu H."/>
            <person name="He L."/>
            <person name="Cai J."/>
            <person name="Huang Q."/>
            <person name="Cai Q."/>
            <person name="Li B."/>
            <person name="Bai Y."/>
            <person name="Zhang Z."/>
            <person name="Zhang Y."/>
            <person name="Wang W."/>
            <person name="Li J."/>
            <person name="Wei F."/>
            <person name="Li H."/>
            <person name="Jian M."/>
            <person name="Li J."/>
            <person name="Zhang Z."/>
            <person name="Nielsen R."/>
            <person name="Li D."/>
            <person name="Gu W."/>
            <person name="Yang Z."/>
            <person name="Xuan Z."/>
            <person name="Ryder O.A."/>
            <person name="Leung F.C."/>
            <person name="Zhou Y."/>
            <person name="Cao J."/>
            <person name="Sun X."/>
            <person name="Fu Y."/>
            <person name="Fang X."/>
            <person name="Guo X."/>
            <person name="Wang B."/>
            <person name="Hou R."/>
            <person name="Shen F."/>
            <person name="Mu B."/>
            <person name="Ni P."/>
            <person name="Lin R."/>
            <person name="Qian W."/>
            <person name="Wang G."/>
            <person name="Yu C."/>
            <person name="Nie W."/>
            <person name="Wang J."/>
            <person name="Wu Z."/>
            <person name="Liang H."/>
            <person name="Min J."/>
            <person name="Wu Q."/>
            <person name="Cheng S."/>
            <person name="Ruan J."/>
            <person name="Wang M."/>
            <person name="Shi Z."/>
            <person name="Wen M."/>
            <person name="Liu B."/>
            <person name="Ren X."/>
            <person name="Zheng H."/>
            <person name="Dong D."/>
            <person name="Cook K."/>
            <person name="Shan G."/>
            <person name="Zhang H."/>
            <person name="Kosiol C."/>
            <person name="Xie X."/>
            <person name="Lu Z."/>
            <person name="Zheng H."/>
            <person name="Li Y."/>
            <person name="Steiner C.C."/>
            <person name="Lam T.T."/>
            <person name="Lin S."/>
            <person name="Zhang Q."/>
            <person name="Li G."/>
            <person name="Tian J."/>
            <person name="Gong T."/>
            <person name="Liu H."/>
            <person name="Zhang D."/>
            <person name="Fang L."/>
            <person name="Ye C."/>
            <person name="Zhang J."/>
            <person name="Hu W."/>
            <person name="Xu A."/>
            <person name="Ren Y."/>
            <person name="Zhang G."/>
            <person name="Bruford M.W."/>
            <person name="Li Q."/>
            <person name="Ma L."/>
            <person name="Guo Y."/>
            <person name="An N."/>
            <person name="Hu Y."/>
            <person name="Zheng Y."/>
            <person name="Shi Y."/>
            <person name="Li Z."/>
            <person name="Liu Q."/>
            <person name="Chen Y."/>
            <person name="Zhao J."/>
            <person name="Qu N."/>
            <person name="Zhao S."/>
            <person name="Tian F."/>
            <person name="Wang X."/>
            <person name="Wang H."/>
            <person name="Xu L."/>
            <person name="Liu X."/>
            <person name="Vinar T."/>
            <person name="Wang Y."/>
            <person name="Lam T.W."/>
            <person name="Yiu S.M."/>
            <person name="Liu S."/>
            <person name="Zhang H."/>
            <person name="Li D."/>
            <person name="Huang Y."/>
            <person name="Wang X."/>
            <person name="Yang G."/>
            <person name="Jiang Z."/>
            <person name="Wang J."/>
            <person name="Qin N."/>
            <person name="Li L."/>
            <person name="Li J."/>
            <person name="Bolund L."/>
            <person name="Kristiansen K."/>
            <person name="Wong G.K."/>
            <person name="Olson M."/>
            <person name="Zhang X."/>
            <person name="Li S."/>
            <person name="Yang H."/>
            <person name="Wang J."/>
            <person name="Wang J."/>
        </authorList>
    </citation>
    <scope>NUCLEOTIDE SEQUENCE [LARGE SCALE GENOMIC DNA]</scope>
</reference>
<name>D2HII8_AILME</name>
<dbReference type="EMBL" id="GL192886">
    <property type="protein sequence ID" value="EFB24488.1"/>
    <property type="molecule type" value="Genomic_DNA"/>
</dbReference>
<accession>D2HII8</accession>
<evidence type="ECO:0000313" key="1">
    <source>
        <dbReference type="EMBL" id="EFB24488.1"/>
    </source>
</evidence>
<evidence type="ECO:0008006" key="2">
    <source>
        <dbReference type="Google" id="ProtNLM"/>
    </source>
</evidence>
<dbReference type="AlphaFoldDB" id="D2HII8"/>